<dbReference type="OrthoDB" id="9761705at2"/>
<accession>A0A1H7FA66</accession>
<evidence type="ECO:0000313" key="2">
    <source>
        <dbReference type="EMBL" id="SEK20105.1"/>
    </source>
</evidence>
<dbReference type="InterPro" id="IPR002197">
    <property type="entry name" value="HTH_Fis"/>
</dbReference>
<evidence type="ECO:0000313" key="3">
    <source>
        <dbReference type="Proteomes" id="UP000199120"/>
    </source>
</evidence>
<sequence length="404" mass="43511">MARQLSSSVAARTPLRAVRARFIDGEPLPSALLPAVVARSWERSLASGLKPSQAPVYEGGDAAVRGGRESHADRRLYRSVTDEIERLWEAFGGTDWTIFCVNAAGTVIHARRSPDCDDARLLPIVAGLRLNESNIGTTAPSCVIHDGAETIVAGDQHYLEDFARIFCLAVPLYGLDGEVAGALDITGVGRRNVAQLREQFRYASLAAEQRLFTTLRDCHLLHLQHDSRWLGTPLSGVVAVDEDGRVRAATRLARRMLGLAQGVPLSGSMQLRELFAEASPAQQRRLLHPQRSALRVARADGTHLWVQHARAPIDSPVMRRSGGKVAAVTTSSSLGGDADASGDDTASLKERALHAVRNALAEHDGNVAAAARQLGVSRTTVYAKLNEMRQAGIAVPARQALSTR</sequence>
<reference evidence="3" key="1">
    <citation type="submission" date="2016-10" db="EMBL/GenBank/DDBJ databases">
        <authorList>
            <person name="Varghese N."/>
            <person name="Submissions S."/>
        </authorList>
    </citation>
    <scope>NUCLEOTIDE SEQUENCE [LARGE SCALE GENOMIC DNA]</scope>
    <source>
        <strain evidence="3">LMG 26416</strain>
    </source>
</reference>
<dbReference type="EMBL" id="FOAJ01000001">
    <property type="protein sequence ID" value="SEK20105.1"/>
    <property type="molecule type" value="Genomic_DNA"/>
</dbReference>
<dbReference type="InterPro" id="IPR029016">
    <property type="entry name" value="GAF-like_dom_sf"/>
</dbReference>
<dbReference type="InterPro" id="IPR009057">
    <property type="entry name" value="Homeodomain-like_sf"/>
</dbReference>
<gene>
    <name evidence="2" type="ORF">SAMN05192542_101128</name>
</gene>
<dbReference type="Gene3D" id="1.10.10.60">
    <property type="entry name" value="Homeodomain-like"/>
    <property type="match status" value="1"/>
</dbReference>
<organism evidence="2 3">
    <name type="scientific">Paraburkholderia caballeronis</name>
    <dbReference type="NCBI Taxonomy" id="416943"/>
    <lineage>
        <taxon>Bacteria</taxon>
        <taxon>Pseudomonadati</taxon>
        <taxon>Pseudomonadota</taxon>
        <taxon>Betaproteobacteria</taxon>
        <taxon>Burkholderiales</taxon>
        <taxon>Burkholderiaceae</taxon>
        <taxon>Paraburkholderia</taxon>
    </lineage>
</organism>
<dbReference type="SUPFAM" id="SSF46689">
    <property type="entry name" value="Homeodomain-like"/>
    <property type="match status" value="1"/>
</dbReference>
<keyword evidence="3" id="KW-1185">Reference proteome</keyword>
<dbReference type="GO" id="GO:0043565">
    <property type="term" value="F:sequence-specific DNA binding"/>
    <property type="evidence" value="ECO:0007669"/>
    <property type="project" value="InterPro"/>
</dbReference>
<dbReference type="AlphaFoldDB" id="A0A1H7FA66"/>
<protein>
    <submittedName>
        <fullName evidence="2">Regulatory protein, Fis family</fullName>
    </submittedName>
</protein>
<name>A0A1H7FA66_9BURK</name>
<dbReference type="Gene3D" id="3.30.450.40">
    <property type="match status" value="1"/>
</dbReference>
<dbReference type="STRING" id="416943.SAMN05445871_6138"/>
<evidence type="ECO:0000259" key="1">
    <source>
        <dbReference type="Pfam" id="PF02954"/>
    </source>
</evidence>
<dbReference type="Pfam" id="PF02954">
    <property type="entry name" value="HTH_8"/>
    <property type="match status" value="1"/>
</dbReference>
<dbReference type="Proteomes" id="UP000199120">
    <property type="component" value="Unassembled WGS sequence"/>
</dbReference>
<dbReference type="RefSeq" id="WP_090552814.1">
    <property type="nucleotide sequence ID" value="NZ_FNSR01000003.1"/>
</dbReference>
<dbReference type="PRINTS" id="PR01590">
    <property type="entry name" value="HTHFIS"/>
</dbReference>
<proteinExistence type="predicted"/>
<feature type="domain" description="DNA binding HTH" evidence="1">
    <location>
        <begin position="357"/>
        <end position="387"/>
    </location>
</feature>